<accession>A0A926HP22</accession>
<keyword evidence="2" id="KW-0964">Secreted</keyword>
<evidence type="ECO:0000256" key="3">
    <source>
        <dbReference type="ARBA" id="ARBA00022729"/>
    </source>
</evidence>
<dbReference type="Gene3D" id="2.60.40.1180">
    <property type="entry name" value="Golgi alpha-mannosidase II"/>
    <property type="match status" value="1"/>
</dbReference>
<evidence type="ECO:0000259" key="6">
    <source>
        <dbReference type="Pfam" id="PF21258"/>
    </source>
</evidence>
<dbReference type="SUPFAM" id="SSF51126">
    <property type="entry name" value="Pectin lyase-like"/>
    <property type="match status" value="1"/>
</dbReference>
<evidence type="ECO:0000259" key="5">
    <source>
        <dbReference type="Pfam" id="PF13229"/>
    </source>
</evidence>
<dbReference type="AlphaFoldDB" id="A0A926HP22"/>
<dbReference type="GO" id="GO:0016837">
    <property type="term" value="F:carbon-oxygen lyase activity, acting on polysaccharides"/>
    <property type="evidence" value="ECO:0007669"/>
    <property type="project" value="TreeGrafter"/>
</dbReference>
<dbReference type="Gene3D" id="2.160.20.10">
    <property type="entry name" value="Single-stranded right-handed beta-helix, Pectin lyase-like"/>
    <property type="match status" value="1"/>
</dbReference>
<dbReference type="PANTHER" id="PTHR40088">
    <property type="entry name" value="PECTATE LYASE (EUROFUNG)"/>
    <property type="match status" value="1"/>
</dbReference>
<sequence length="647" mass="72725">MNRIFHVAVTGCDRAEGSAEHPFRTISKAAALAQAGDRVIVHEGEYREWVKPQNGGKSEICRITYEAAPGEKTVIKGSERITCWEPFKGTVWKATLPNSFFGDYNPYAEALWGDWFIYPTEYQVHTGEVYLNGRSFYEAPTLEEVLQPKRRELGFNPPWTGKLEPIPHPENTVYQWFAEVTEENTVLYANFQGADPNRELTEINVRPYCFYPEKTGLNYITVRGFEIAQAACPFTPPTADQPGMVGPHWSKGWIIENNRLHDAKCSAVSLGKERSTGDNNHMRTLQKPGYQYQMEAVFLALEHGWSKLTIGSHIVRNNTIYDCGQNGIVGHMGCAFSEIYGNEIYNIAVKHEFFGYEIAGIKLHAALDVKIHNNHIHDCTLGTWLDWQAQGVRISRNLYHHNMRDLFIEVSHGPYLVDHNILASSYSLDNASQGGAYIGNLFCGSLRRIKVLDRSTPYHFPHTTAVAGTALIFSGDDRFYNNIFVGGMEITAEDSSTGTAGYNGCNPSYEAYLSALKAHADCDHVKYFDVEQPVYIKNNAYFKAAGHFEQEESLYDAPDFDPKVEIQQEPDGVYLQIELPEALFALPTQIHSTQTLGTVRMADAIFDDPDGRPITLDHDYFGCPHNCRPVPGPIEALKPGLNRIKVC</sequence>
<evidence type="ECO:0000256" key="2">
    <source>
        <dbReference type="ARBA" id="ARBA00022525"/>
    </source>
</evidence>
<evidence type="ECO:0000259" key="4">
    <source>
        <dbReference type="Pfam" id="PF07602"/>
    </source>
</evidence>
<keyword evidence="3" id="KW-0732">Signal</keyword>
<reference evidence="7" key="1">
    <citation type="submission" date="2020-08" db="EMBL/GenBank/DDBJ databases">
        <title>Genome public.</title>
        <authorList>
            <person name="Liu C."/>
            <person name="Sun Q."/>
        </authorList>
    </citation>
    <scope>NUCLEOTIDE SEQUENCE</scope>
    <source>
        <strain evidence="7">NSJ-40</strain>
    </source>
</reference>
<evidence type="ECO:0000256" key="1">
    <source>
        <dbReference type="ARBA" id="ARBA00004613"/>
    </source>
</evidence>
<dbReference type="InterPro" id="IPR039448">
    <property type="entry name" value="Beta_helix"/>
</dbReference>
<proteinExistence type="predicted"/>
<comment type="subcellular location">
    <subcellularLocation>
        <location evidence="1">Secreted</location>
    </subcellularLocation>
</comment>
<dbReference type="PANTHER" id="PTHR40088:SF2">
    <property type="entry name" value="SECRETED SUGAR HYDROLASE"/>
    <property type="match status" value="1"/>
</dbReference>
<dbReference type="RefSeq" id="WP_249320418.1">
    <property type="nucleotide sequence ID" value="NZ_JACRSN010000024.1"/>
</dbReference>
<dbReference type="EMBL" id="JACRSN010000024">
    <property type="protein sequence ID" value="MBC8534812.1"/>
    <property type="molecule type" value="Genomic_DNA"/>
</dbReference>
<dbReference type="Pfam" id="PF21258">
    <property type="entry name" value="Glyco_hydro_120_ins"/>
    <property type="match status" value="1"/>
</dbReference>
<feature type="domain" description="DUF1565" evidence="4">
    <location>
        <begin position="9"/>
        <end position="48"/>
    </location>
</feature>
<dbReference type="InterPro" id="IPR013780">
    <property type="entry name" value="Glyco_hydro_b"/>
</dbReference>
<evidence type="ECO:0000313" key="8">
    <source>
        <dbReference type="Proteomes" id="UP000651482"/>
    </source>
</evidence>
<gene>
    <name evidence="7" type="ORF">IAG03_12635</name>
</gene>
<dbReference type="InterPro" id="IPR049169">
    <property type="entry name" value="Glyco_hydro_120_ins"/>
</dbReference>
<dbReference type="Pfam" id="PF07602">
    <property type="entry name" value="DUF1565"/>
    <property type="match status" value="1"/>
</dbReference>
<dbReference type="InterPro" id="IPR052052">
    <property type="entry name" value="Polysaccharide_Lyase_9"/>
</dbReference>
<dbReference type="InterPro" id="IPR011050">
    <property type="entry name" value="Pectin_lyase_fold/virulence"/>
</dbReference>
<keyword evidence="8" id="KW-1185">Reference proteome</keyword>
<feature type="domain" description="Right handed beta helix" evidence="5">
    <location>
        <begin position="313"/>
        <end position="420"/>
    </location>
</feature>
<protein>
    <submittedName>
        <fullName evidence="7">Right-handed parallel beta-helix repeat-containing protein</fullName>
    </submittedName>
</protein>
<comment type="caution">
    <text evidence="7">The sequence shown here is derived from an EMBL/GenBank/DDBJ whole genome shotgun (WGS) entry which is preliminary data.</text>
</comment>
<dbReference type="InterPro" id="IPR011459">
    <property type="entry name" value="DUF1565"/>
</dbReference>
<dbReference type="Pfam" id="PF13229">
    <property type="entry name" value="Beta_helix"/>
    <property type="match status" value="1"/>
</dbReference>
<dbReference type="Proteomes" id="UP000651482">
    <property type="component" value="Unassembled WGS sequence"/>
</dbReference>
<dbReference type="GO" id="GO:0005576">
    <property type="term" value="C:extracellular region"/>
    <property type="evidence" value="ECO:0007669"/>
    <property type="project" value="UniProtKB-SubCell"/>
</dbReference>
<name>A0A926HP22_9FIRM</name>
<organism evidence="7 8">
    <name type="scientific">Yeguia hominis</name>
    <dbReference type="NCBI Taxonomy" id="2763662"/>
    <lineage>
        <taxon>Bacteria</taxon>
        <taxon>Bacillati</taxon>
        <taxon>Bacillota</taxon>
        <taxon>Clostridia</taxon>
        <taxon>Eubacteriales</taxon>
        <taxon>Yeguiaceae</taxon>
        <taxon>Yeguia</taxon>
    </lineage>
</organism>
<dbReference type="InterPro" id="IPR012334">
    <property type="entry name" value="Pectin_lyas_fold"/>
</dbReference>
<feature type="domain" description="Glycoside hydrolase 120 insertion" evidence="6">
    <location>
        <begin position="81"/>
        <end position="203"/>
    </location>
</feature>
<evidence type="ECO:0000313" key="7">
    <source>
        <dbReference type="EMBL" id="MBC8534812.1"/>
    </source>
</evidence>